<dbReference type="GO" id="GO:0006313">
    <property type="term" value="P:DNA transposition"/>
    <property type="evidence" value="ECO:0007669"/>
    <property type="project" value="InterPro"/>
</dbReference>
<dbReference type="STRING" id="758803.SAMN05421803_1593"/>
<dbReference type="RefSeq" id="WP_245833631.1">
    <property type="nucleotide sequence ID" value="NZ_FQZK01000059.1"/>
</dbReference>
<keyword evidence="3" id="KW-1185">Reference proteome</keyword>
<dbReference type="InterPro" id="IPR002559">
    <property type="entry name" value="Transposase_11"/>
</dbReference>
<name>A0A1M6X1L0_9ACTN</name>
<reference evidence="2 3" key="1">
    <citation type="submission" date="2016-11" db="EMBL/GenBank/DDBJ databases">
        <authorList>
            <person name="Jaros S."/>
            <person name="Januszkiewicz K."/>
            <person name="Wedrychowicz H."/>
        </authorList>
    </citation>
    <scope>NUCLEOTIDE SEQUENCE [LARGE SCALE GENOMIC DNA]</scope>
    <source>
        <strain evidence="2 3">CGMCC 4.5723</strain>
    </source>
</reference>
<evidence type="ECO:0000313" key="3">
    <source>
        <dbReference type="Proteomes" id="UP000184452"/>
    </source>
</evidence>
<protein>
    <submittedName>
        <fullName evidence="2">Predicted transposase YbfD/YdcC associated with H repeats</fullName>
    </submittedName>
</protein>
<feature type="domain" description="Transposase IS4-like" evidence="1">
    <location>
        <begin position="13"/>
        <end position="239"/>
    </location>
</feature>
<gene>
    <name evidence="2" type="ORF">SAMN05421803_1593</name>
</gene>
<accession>A0A1M6X1L0</accession>
<dbReference type="InterPro" id="IPR051698">
    <property type="entry name" value="Transposase_11-like"/>
</dbReference>
<evidence type="ECO:0000313" key="2">
    <source>
        <dbReference type="EMBL" id="SHK99838.1"/>
    </source>
</evidence>
<dbReference type="Proteomes" id="UP000184452">
    <property type="component" value="Unassembled WGS sequence"/>
</dbReference>
<dbReference type="EMBL" id="FQZK01000059">
    <property type="protein sequence ID" value="SHK99838.1"/>
    <property type="molecule type" value="Genomic_DNA"/>
</dbReference>
<dbReference type="PANTHER" id="PTHR30298">
    <property type="entry name" value="H REPEAT-ASSOCIATED PREDICTED TRANSPOSASE"/>
    <property type="match status" value="1"/>
</dbReference>
<dbReference type="GO" id="GO:0004803">
    <property type="term" value="F:transposase activity"/>
    <property type="evidence" value="ECO:0007669"/>
    <property type="project" value="InterPro"/>
</dbReference>
<proteinExistence type="predicted"/>
<dbReference type="PANTHER" id="PTHR30298:SF0">
    <property type="entry name" value="PROTEIN YBFL-RELATED"/>
    <property type="match status" value="1"/>
</dbReference>
<dbReference type="GO" id="GO:0003677">
    <property type="term" value="F:DNA binding"/>
    <property type="evidence" value="ECO:0007669"/>
    <property type="project" value="InterPro"/>
</dbReference>
<organism evidence="2 3">
    <name type="scientific">Nocardiopsis flavescens</name>
    <dbReference type="NCBI Taxonomy" id="758803"/>
    <lineage>
        <taxon>Bacteria</taxon>
        <taxon>Bacillati</taxon>
        <taxon>Actinomycetota</taxon>
        <taxon>Actinomycetes</taxon>
        <taxon>Streptosporangiales</taxon>
        <taxon>Nocardiopsidaceae</taxon>
        <taxon>Nocardiopsis</taxon>
    </lineage>
</organism>
<dbReference type="Pfam" id="PF01609">
    <property type="entry name" value="DDE_Tnp_1"/>
    <property type="match status" value="1"/>
</dbReference>
<sequence>MALAALIRPDTFQVVAVDGKTLRGSATPAQAAAHLLTALTPDRRLVAQVRVPAGTSEIDALAVLLEGMDLTGVVVTADALHTQADTATHLVKELHADYVLGVKRNQRTLFDQVKALPWAQAPTLGTTRARGHGRAQTRTVKAIDLAGRTAFPHAVQAVRLRRYVRDLRTGEVSWTCAYAVTSLEVGQADAARISALVRGHRGIEAWHHVKDVSMGEDACKVRSGHGPDNLAALRAVALVFLGRLGQDTVPDAIRWVSYEAFTHPLDVIGLP</sequence>
<dbReference type="InterPro" id="IPR047647">
    <property type="entry name" value="ISAs1_transpos"/>
</dbReference>
<evidence type="ECO:0000259" key="1">
    <source>
        <dbReference type="Pfam" id="PF01609"/>
    </source>
</evidence>
<dbReference type="NCBIfam" id="NF033564">
    <property type="entry name" value="transpos_ISAs1"/>
    <property type="match status" value="1"/>
</dbReference>
<dbReference type="AlphaFoldDB" id="A0A1M6X1L0"/>